<dbReference type="InterPro" id="IPR051131">
    <property type="entry name" value="NEK_Ser/Thr_kinase_NIMA"/>
</dbReference>
<dbReference type="InterPro" id="IPR008271">
    <property type="entry name" value="Ser/Thr_kinase_AS"/>
</dbReference>
<dbReference type="InterPro" id="IPR000719">
    <property type="entry name" value="Prot_kinase_dom"/>
</dbReference>
<feature type="non-terminal residue" evidence="10">
    <location>
        <position position="255"/>
    </location>
</feature>
<accession>A0A146K4H8</accession>
<comment type="catalytic activity">
    <reaction evidence="7">
        <text>L-threonyl-[protein] + ATP = O-phospho-L-threonyl-[protein] + ADP + H(+)</text>
        <dbReference type="Rhea" id="RHEA:46608"/>
        <dbReference type="Rhea" id="RHEA-COMP:11060"/>
        <dbReference type="Rhea" id="RHEA-COMP:11605"/>
        <dbReference type="ChEBI" id="CHEBI:15378"/>
        <dbReference type="ChEBI" id="CHEBI:30013"/>
        <dbReference type="ChEBI" id="CHEBI:30616"/>
        <dbReference type="ChEBI" id="CHEBI:61977"/>
        <dbReference type="ChEBI" id="CHEBI:456216"/>
        <dbReference type="EC" id="2.7.11.1"/>
    </reaction>
</comment>
<reference evidence="10" key="1">
    <citation type="submission" date="2015-07" db="EMBL/GenBank/DDBJ databases">
        <title>Adaptation to a free-living lifestyle via gene acquisitions in the diplomonad Trepomonas sp. PC1.</title>
        <authorList>
            <person name="Xu F."/>
            <person name="Jerlstrom-Hultqvist J."/>
            <person name="Kolisko M."/>
            <person name="Simpson A.G.B."/>
            <person name="Roger A.J."/>
            <person name="Svard S.G."/>
            <person name="Andersson J.O."/>
        </authorList>
    </citation>
    <scope>NUCLEOTIDE SEQUENCE</scope>
    <source>
        <strain evidence="10">PC1</strain>
    </source>
</reference>
<dbReference type="PANTHER" id="PTHR44899">
    <property type="entry name" value="CAMK FAMILY PROTEIN KINASE"/>
    <property type="match status" value="1"/>
</dbReference>
<evidence type="ECO:0000256" key="5">
    <source>
        <dbReference type="ARBA" id="ARBA00022777"/>
    </source>
</evidence>
<keyword evidence="2" id="KW-0723">Serine/threonine-protein kinase</keyword>
<dbReference type="PANTHER" id="PTHR44899:SF3">
    <property type="entry name" value="SERINE_THREONINE-PROTEIN KINASE NEK1"/>
    <property type="match status" value="1"/>
</dbReference>
<dbReference type="GO" id="GO:0005524">
    <property type="term" value="F:ATP binding"/>
    <property type="evidence" value="ECO:0007669"/>
    <property type="project" value="UniProtKB-KW"/>
</dbReference>
<evidence type="ECO:0000256" key="6">
    <source>
        <dbReference type="ARBA" id="ARBA00022840"/>
    </source>
</evidence>
<evidence type="ECO:0000313" key="10">
    <source>
        <dbReference type="EMBL" id="JAP90775.1"/>
    </source>
</evidence>
<keyword evidence="5 10" id="KW-0418">Kinase</keyword>
<dbReference type="SMART" id="SM00220">
    <property type="entry name" value="S_TKc"/>
    <property type="match status" value="1"/>
</dbReference>
<keyword evidence="3" id="KW-0808">Transferase</keyword>
<proteinExistence type="predicted"/>
<feature type="domain" description="Protein kinase" evidence="9">
    <location>
        <begin position="1"/>
        <end position="246"/>
    </location>
</feature>
<evidence type="ECO:0000256" key="7">
    <source>
        <dbReference type="ARBA" id="ARBA00047899"/>
    </source>
</evidence>
<dbReference type="GO" id="GO:0004674">
    <property type="term" value="F:protein serine/threonine kinase activity"/>
    <property type="evidence" value="ECO:0007669"/>
    <property type="project" value="UniProtKB-KW"/>
</dbReference>
<evidence type="ECO:0000256" key="1">
    <source>
        <dbReference type="ARBA" id="ARBA00012513"/>
    </source>
</evidence>
<keyword evidence="4" id="KW-0547">Nucleotide-binding</keyword>
<dbReference type="InterPro" id="IPR011009">
    <property type="entry name" value="Kinase-like_dom_sf"/>
</dbReference>
<dbReference type="EMBL" id="GDID01005831">
    <property type="protein sequence ID" value="JAP90775.1"/>
    <property type="molecule type" value="Transcribed_RNA"/>
</dbReference>
<dbReference type="Gene3D" id="1.10.510.10">
    <property type="entry name" value="Transferase(Phosphotransferase) domain 1"/>
    <property type="match status" value="1"/>
</dbReference>
<dbReference type="AlphaFoldDB" id="A0A146K4H8"/>
<gene>
    <name evidence="10" type="ORF">TPC1_17829</name>
</gene>
<feature type="non-terminal residue" evidence="10">
    <location>
        <position position="1"/>
    </location>
</feature>
<organism evidence="10">
    <name type="scientific">Trepomonas sp. PC1</name>
    <dbReference type="NCBI Taxonomy" id="1076344"/>
    <lineage>
        <taxon>Eukaryota</taxon>
        <taxon>Metamonada</taxon>
        <taxon>Diplomonadida</taxon>
        <taxon>Hexamitidae</taxon>
        <taxon>Hexamitinae</taxon>
        <taxon>Trepomonas</taxon>
    </lineage>
</organism>
<dbReference type="EC" id="2.7.11.1" evidence="1"/>
<keyword evidence="6" id="KW-0067">ATP-binding</keyword>
<dbReference type="PROSITE" id="PS00108">
    <property type="entry name" value="PROTEIN_KINASE_ST"/>
    <property type="match status" value="1"/>
</dbReference>
<evidence type="ECO:0000256" key="8">
    <source>
        <dbReference type="ARBA" id="ARBA00048679"/>
    </source>
</evidence>
<name>A0A146K4H8_9EUKA</name>
<comment type="catalytic activity">
    <reaction evidence="8">
        <text>L-seryl-[protein] + ATP = O-phospho-L-seryl-[protein] + ADP + H(+)</text>
        <dbReference type="Rhea" id="RHEA:17989"/>
        <dbReference type="Rhea" id="RHEA-COMP:9863"/>
        <dbReference type="Rhea" id="RHEA-COMP:11604"/>
        <dbReference type="ChEBI" id="CHEBI:15378"/>
        <dbReference type="ChEBI" id="CHEBI:29999"/>
        <dbReference type="ChEBI" id="CHEBI:30616"/>
        <dbReference type="ChEBI" id="CHEBI:83421"/>
        <dbReference type="ChEBI" id="CHEBI:456216"/>
        <dbReference type="EC" id="2.7.11.1"/>
    </reaction>
</comment>
<dbReference type="SUPFAM" id="SSF56112">
    <property type="entry name" value="Protein kinase-like (PK-like)"/>
    <property type="match status" value="1"/>
</dbReference>
<evidence type="ECO:0000259" key="9">
    <source>
        <dbReference type="PROSITE" id="PS50011"/>
    </source>
</evidence>
<dbReference type="PROSITE" id="PS50011">
    <property type="entry name" value="PROTEIN_KINASE_DOM"/>
    <property type="match status" value="1"/>
</dbReference>
<evidence type="ECO:0000256" key="4">
    <source>
        <dbReference type="ARBA" id="ARBA00022741"/>
    </source>
</evidence>
<protein>
    <recommendedName>
        <fullName evidence="1">non-specific serine/threonine protein kinase</fullName>
        <ecNumber evidence="1">2.7.11.1</ecNumber>
    </recommendedName>
</protein>
<evidence type="ECO:0000256" key="3">
    <source>
        <dbReference type="ARBA" id="ARBA00022679"/>
    </source>
</evidence>
<evidence type="ECO:0000256" key="2">
    <source>
        <dbReference type="ARBA" id="ARBA00022527"/>
    </source>
</evidence>
<sequence>PVQSLGSGSQGEAILCKTSNNDFVVIKKIKIDFEHRRALENELKILKQLSHPNLIRLLNFFYSTQHLNLVLEYADYGNLESQIKARKTPFPANLILKMTFQMLSALRQLHLQKVIHRDVKPENILLQKNVNQITFKLCDFGVSKQTDQKCETMIGTPYYLSPQICKGLPYGEKTDVWSLGVVVYRMCTFRHAFAAESMLDIFQRICQGRYLKVAGYKDISLLLDQMLVVSEDRRFSVAQLLDLAVFDQFREAKQK</sequence>
<dbReference type="Pfam" id="PF00069">
    <property type="entry name" value="Pkinase"/>
    <property type="match status" value="1"/>
</dbReference>